<dbReference type="Pfam" id="PF19083">
    <property type="entry name" value="DUF5774"/>
    <property type="match status" value="1"/>
</dbReference>
<dbReference type="Proteomes" id="UP000274850">
    <property type="component" value="Segment"/>
</dbReference>
<organism evidence="1">
    <name type="scientific">Cedratvirus lausannensis</name>
    <dbReference type="NCBI Taxonomy" id="2023205"/>
    <lineage>
        <taxon>Viruses</taxon>
        <taxon>Pithoviruses</taxon>
        <taxon>Orthocedratvirinae</taxon>
        <taxon>Alphacedratvirus</taxon>
        <taxon>Alphacedratvirus francolausannense</taxon>
    </lineage>
</organism>
<protein>
    <submittedName>
        <fullName evidence="1">Uncharacterized protein</fullName>
    </submittedName>
</protein>
<gene>
    <name evidence="1" type="ORF">BQ9231_00202</name>
</gene>
<dbReference type="EMBL" id="LT907979">
    <property type="protein sequence ID" value="SOB74085.1"/>
    <property type="molecule type" value="Genomic_DNA"/>
</dbReference>
<name>A0A285Q1K6_9VIRU</name>
<evidence type="ECO:0000313" key="2">
    <source>
        <dbReference type="Proteomes" id="UP000274850"/>
    </source>
</evidence>
<proteinExistence type="predicted"/>
<accession>A0A285Q1K6</accession>
<reference evidence="1" key="1">
    <citation type="submission" date="2017-08" db="EMBL/GenBank/DDBJ databases">
        <authorList>
            <person name="de Groot N.N."/>
        </authorList>
    </citation>
    <scope>NUCLEOTIDE SEQUENCE</scope>
</reference>
<keyword evidence="2" id="KW-1185">Reference proteome</keyword>
<evidence type="ECO:0000313" key="1">
    <source>
        <dbReference type="EMBL" id="SOB74085.1"/>
    </source>
</evidence>
<sequence>MGVGCSKARHKIDFKSNMEIYESWEKTDMDVEELRKALSRVRFGEEIKECKVLWFRASPKHLVPILVTREDSLEFLERKILPEARNIYEMREKGIRVTKVSLLGDFTEENFYDKINQNGVDKSIDVKSRRIPLLLRLIF</sequence>
<dbReference type="InterPro" id="IPR043923">
    <property type="entry name" value="DUF5774"/>
</dbReference>